<evidence type="ECO:0000259" key="6">
    <source>
        <dbReference type="PROSITE" id="PS50879"/>
    </source>
</evidence>
<dbReference type="PROSITE" id="PS50157">
    <property type="entry name" value="ZINC_FINGER_C2H2_2"/>
    <property type="match status" value="1"/>
</dbReference>
<proteinExistence type="predicted"/>
<feature type="compositionally biased region" description="Polar residues" evidence="4">
    <location>
        <begin position="1267"/>
        <end position="1276"/>
    </location>
</feature>
<evidence type="ECO:0000259" key="5">
    <source>
        <dbReference type="PROSITE" id="PS50157"/>
    </source>
</evidence>
<dbReference type="EMBL" id="CAMXCT010001795">
    <property type="protein sequence ID" value="CAI3993146.1"/>
    <property type="molecule type" value="Genomic_DNA"/>
</dbReference>
<reference evidence="8" key="2">
    <citation type="submission" date="2024-04" db="EMBL/GenBank/DDBJ databases">
        <authorList>
            <person name="Chen Y."/>
            <person name="Shah S."/>
            <person name="Dougan E. K."/>
            <person name="Thang M."/>
            <person name="Chan C."/>
        </authorList>
    </citation>
    <scope>NUCLEOTIDE SEQUENCE [LARGE SCALE GENOMIC DNA]</scope>
</reference>
<dbReference type="Proteomes" id="UP001152797">
    <property type="component" value="Unassembled WGS sequence"/>
</dbReference>
<sequence length="3402" mass="382364">VGFGTACRLPALPSIRVLALTQLACERYEEFPPGHVFDSKTGTRRPFYTPNWSKPTPVPSQEIALHTLREAFEKAVISHMMSDVPYGVLLSGGLDSSLVASIMSRNSQRRQHTGPAAWPQLHSFSIGLKGSPDLKAAKEVSNFLGTVHHEYVFTIEEALDALPDVIYHLETFDVTTIRASTPMYLMARRIRQLQRQVQWRQDHWNMEEDWPADQWIQSPRRRQSSRRRSKKPVAWSNAPKGKGRGSPAETQPSYGPQPSPAMPSLEPPWWVGMAPSATTSSVAPHHAANLEHKEDKEREKNMKSLVAALRRCKDDLPEEVQSLVKEVTIRSGQEETKFLHSAVSQHGRAKKELQEAQTARLAMHAAWKNFLAQSVDQWSKYTEQFMQQERQMMDRLKTAQENLTAAKDNLGACKASAGLDTKEDASMMSDAEDSDPKLTETSAGQKIAASFQDLASSLQTLHKQAEQAVQLEVEQDQMRKRPRMTAPEQSAAGNADDGKFAAGLSRTPVLIQCCRDLNPAAPPLKHRREHESPIGWLPQHDDPDDEDQEEDHFPADHATQPAFLRRLTERFMQLGFAVFDRDFEIPIRTWFIDHVTMRRTARHQFVMIDAILTQSLHMDRFPGLVTVMPEQAHSFELFSVAYSFADFISGFDIVLAADAASMCRYHPCTITFGWDEIPHSLRPQHIMRPGDGFQVTIRPGRLQLAPSQSSSAHASSSSDPPMQPSVDASTNLTFSTPEHPLYDDPTHRRFITPLHLFQLDAHEVIVDLVNAQLASPSREIADAADVPFDCVEAVHMMIARPYEFPELAIPAILQRTGDLPLHSTDRLILIDTVYYLHPVRPHEPNRHGSYAMIEVPPPEGYDVDTRTAAAIVQHDAQSDAFMHLLQDDLEYDDDTFLAQVTVSRRFACPNVHRIRRCLQSLPLPIYADACHRIDEKESDEVQNGAHGDATAGSDAIQKGTQPPHHAIAIDHDTHHYNCTHEAMHDRVAQPGEPSPRVTHEQDGSRTQTTLHHFFGRSPAGSVPWDKHVCQAKCKAKCSTSHEQNPPSFTQAMPANIPPDPPQRPRPSWQIELESLFDELAQVAHVDSGPTLFVNVWYVNHEQFPVCHAPRMVELDGMRELWYADLCNAWWDRIIRHDPIRVHIVRPRPDNQLQPRAQLHILLEQHFTPSKVAAVFTAIFLANYRNGVLQMAESVDPSICTQYMIDKHRLNHFCDFRPCNMFSGILRFHQHVFEEIFSGISVTLVVGPPPHAGSSSDSALPSQSPADTQTLGDETSIMQRNRRWHRSLHTVIDRRPPATQPPLHVADSREFRNTLQWMMQHSQDSCVTEGNNIMRVQTWFLDSFRVTRSAEPRTVSLRQHPHTWVTDIVARWQDTLNPQLPIFLHVVQPTPAASTNEIHAHVLIVQTPNDLWRAALLSIVHFHVDPWNPTYLAVMLDAETTVEQIAFISHVSHPSNPMRNYQQVEVRHASIVLDNRSPFHVRNGYHFDVIVTEVEDAWRDDMALIQLSFKAVRAHMHKLHHAVVGGIRKCVMDECPNHDCPISDISITQNPTQTPVTSPWDSLPFHGYLQALWQPLSLLSPDATGPTVAIVTWYLDHIRFPQCFVSRVARLSGDPAGWLRQMRRLWYDVILPYEPLHFHIVQPQPPQNAPDVAAHVLLVQQPVEGFRSVLLSLFDSAFLGAQADRFATMAPTPLAFTTLVGLAYRDIDCQDPANRCDAWIGREELLPIDERPIVNGHAVAVAVHRPLPDGPNANDPWQDHTAQPQPGERPSPPREHVDRNNPGMPITPVHAPVLLCLDACIPTPSVGDVPFQEDTSTLLWRASAPLEDHSFELYIDGSTGPAHAGWAVVVVAKTGHPPDDSHRLVGVTGGTVALSPQDHQWVGATRPDNIAAELTALLAAQAIVLQHASTTEFCIRPDLSLSRLLSQQTHTTTAHPLLAQLCTLLAIWNQPRSSYLEVRGHTMNPWNDLADSIAKFCAYPDNAQLFSFDFAEIHTLALEPHDVAWDWTAFESSQFQACMPPRFDRTVIQLPAFDPPQLRCTTQDVDDARHSMLQLRIASINVLALEHTQQHNEIGRRQGSRTARIDLQVHEAGMHVVGVQEARTATGKFQSEHYHIFASGGHGPASAQLGCELWLHKFLPFAKGPDDTPLKLCDGRVAVQHADPRRLLARVDFDYCSILFVVLHAPCLQKSQGDGILPVDKIQQWWASTSHMMHAAEPTTFIWVCVDANAGLATQSTQFFGLHGADRTGPQTECFEAFLQDTSLYVPSTFAHLHHGPNATWSHSSGAKYRIDYVLANLAAFQLTQKSYTMPDYDGTFTHDDHIPVAVDAKGWTSLACNQSHIRWDEDAMLMPDRCMAFQQALATLPLPTWNVHPNDHSVIYESQLLALARQFFEKKHAKRTRPQLSPNTQQSIAMKRHVLDCGRAMGLMHDPEFKIELKALELHVRRLVHADLTAIFDQLLVHMQEAGQLGDFKAMYAAVTRLGGKRHKRATPNRPIPMLKKPDGTPAQSFTEQQHMWLEQFSAIEAGVMVSPDQVREVSTHGPMPTDTQQAACFPTAWQIQASVSKLKRGKTPGPNRLTPSILKAAGPVFAKQFALLTAKAASHATEPFAWRGGRLVPLHKGKGPPDNPLSYRSIFISNYTGKLYHRAIRTQLEAVWEAKISALQLGSRKGLGTDLAHHLLEAHQAACHVHRTPTAVVFFDMRSAFYSVLRQSLVHLPQDPTALIHALRRLGVSQDEIRTWLAATGDENATEGASPHLQHLVRDTMSHTYFQVNHLSHLCCTTRGTRPGDPLGDLLFNMIMRLVMEDCRKWFIQHTHCQWMGSPLHTSSFSDACEMPPTGFLDLAYVDDAALALHAPTLDELVHLIQHAAMAMHHATSRRGMTLNFDKGKTEVLWAIAGKGSTRTKQNIAAQGGFLHWHGLNQEFRLSVTQSYRHLGTWMQAPPRCARDIYARASLAKSAWGSLAKPMYSKPYVSMATKGKAFQALSISRLTYNVHTWCAASAADWAKWQNHMRKPIGLMVKHMLMGTPPTHVDTLDLFGIADILAPCDQVHVARLRYFRRLLQYCPTALWTCLVAAKDAQTSWLAACSGSFAWFRQFYHRPFGPSESESVLDWIPYVAMDTRWKGRVRAATRACKRFRQAVAEHHLWQKRFDRAFLAGGGILPQSESLQHETWACDQCPKTFASKKALATHSGRVHGYRRIVKFYAVDDLCNACGKKYHSRQRLVEHLKFVLSCLSVLQACFPALDDATVQELDQLDHAHTLNMRQQGWWATKALEPVSRLQGPLLPPADSQDASQMKQRWTARQPRVGTAYENLQGRRTDAPPETPQVILFEADLPAFVFQSAAGPNNGGGRYAARSLASEYARLHIKTLVFVHVFSGYRRHGDLHQMLEHQVWEHTHFL</sequence>
<feature type="region of interest" description="Disordered" evidence="4">
    <location>
        <begin position="215"/>
        <end position="298"/>
    </location>
</feature>
<feature type="compositionally biased region" description="Polar residues" evidence="4">
    <location>
        <begin position="726"/>
        <end position="736"/>
    </location>
</feature>
<dbReference type="GO" id="GO:0005829">
    <property type="term" value="C:cytosol"/>
    <property type="evidence" value="ECO:0007669"/>
    <property type="project" value="TreeGrafter"/>
</dbReference>
<dbReference type="GO" id="GO:0004523">
    <property type="term" value="F:RNA-DNA hybrid ribonuclease activity"/>
    <property type="evidence" value="ECO:0007669"/>
    <property type="project" value="InterPro"/>
</dbReference>
<feature type="region of interest" description="Disordered" evidence="4">
    <location>
        <begin position="1743"/>
        <end position="1782"/>
    </location>
</feature>
<evidence type="ECO:0000256" key="4">
    <source>
        <dbReference type="SAM" id="MobiDB-lite"/>
    </source>
</evidence>
<dbReference type="Gene3D" id="3.40.50.620">
    <property type="entry name" value="HUPs"/>
    <property type="match status" value="1"/>
</dbReference>
<dbReference type="Pfam" id="PF00733">
    <property type="entry name" value="Asn_synthase"/>
    <property type="match status" value="1"/>
</dbReference>
<feature type="compositionally biased region" description="Low complexity" evidence="4">
    <location>
        <begin position="1253"/>
        <end position="1266"/>
    </location>
</feature>
<feature type="region of interest" description="Disordered" evidence="4">
    <location>
        <begin position="706"/>
        <end position="740"/>
    </location>
</feature>
<feature type="region of interest" description="Disordered" evidence="4">
    <location>
        <begin position="475"/>
        <end position="497"/>
    </location>
</feature>
<feature type="region of interest" description="Disordered" evidence="4">
    <location>
        <begin position="1250"/>
        <end position="1276"/>
    </location>
</feature>
<feature type="non-terminal residue" evidence="7">
    <location>
        <position position="1"/>
    </location>
</feature>
<evidence type="ECO:0000313" key="9">
    <source>
        <dbReference type="EMBL" id="CAL4780458.1"/>
    </source>
</evidence>
<keyword evidence="1" id="KW-0547">Nucleotide-binding</keyword>
<dbReference type="GO" id="GO:0006529">
    <property type="term" value="P:asparagine biosynthetic process"/>
    <property type="evidence" value="ECO:0007669"/>
    <property type="project" value="InterPro"/>
</dbReference>
<dbReference type="SUPFAM" id="SSF56219">
    <property type="entry name" value="DNase I-like"/>
    <property type="match status" value="1"/>
</dbReference>
<reference evidence="7" key="1">
    <citation type="submission" date="2022-10" db="EMBL/GenBank/DDBJ databases">
        <authorList>
            <person name="Chen Y."/>
            <person name="Dougan E. K."/>
            <person name="Chan C."/>
            <person name="Rhodes N."/>
            <person name="Thang M."/>
        </authorList>
    </citation>
    <scope>NUCLEOTIDE SEQUENCE</scope>
</reference>
<feature type="domain" description="RNase H type-1" evidence="6">
    <location>
        <begin position="1826"/>
        <end position="1978"/>
    </location>
</feature>
<accession>A0A9P1CMZ0</accession>
<dbReference type="CDD" id="cd01991">
    <property type="entry name" value="Asn_synthase_B_C"/>
    <property type="match status" value="1"/>
</dbReference>
<keyword evidence="2" id="KW-0067">ATP-binding</keyword>
<dbReference type="PANTHER" id="PTHR11772:SF2">
    <property type="entry name" value="ASPARAGINE SYNTHETASE [GLUTAMINE-HYDROLYZING]"/>
    <property type="match status" value="1"/>
</dbReference>
<feature type="region of interest" description="Disordered" evidence="4">
    <location>
        <begin position="987"/>
        <end position="1006"/>
    </location>
</feature>
<feature type="region of interest" description="Disordered" evidence="4">
    <location>
        <begin position="421"/>
        <end position="441"/>
    </location>
</feature>
<dbReference type="OrthoDB" id="10014409at2759"/>
<dbReference type="InterPro" id="IPR001962">
    <property type="entry name" value="Asn_synthase"/>
</dbReference>
<dbReference type="SUPFAM" id="SSF52402">
    <property type="entry name" value="Adenine nucleotide alpha hydrolases-like"/>
    <property type="match status" value="1"/>
</dbReference>
<evidence type="ECO:0000313" key="8">
    <source>
        <dbReference type="EMBL" id="CAL1146521.1"/>
    </source>
</evidence>
<evidence type="ECO:0000256" key="1">
    <source>
        <dbReference type="ARBA" id="ARBA00022741"/>
    </source>
</evidence>
<dbReference type="GO" id="GO:0008270">
    <property type="term" value="F:zinc ion binding"/>
    <property type="evidence" value="ECO:0007669"/>
    <property type="project" value="UniProtKB-KW"/>
</dbReference>
<dbReference type="Gene3D" id="3.30.420.10">
    <property type="entry name" value="Ribonuclease H-like superfamily/Ribonuclease H"/>
    <property type="match status" value="1"/>
</dbReference>
<feature type="compositionally biased region" description="Basic residues" evidence="4">
    <location>
        <begin position="219"/>
        <end position="231"/>
    </location>
</feature>
<dbReference type="InterPro" id="IPR050795">
    <property type="entry name" value="Asn_Synthetase"/>
</dbReference>
<dbReference type="Gene3D" id="3.60.10.10">
    <property type="entry name" value="Endonuclease/exonuclease/phosphatase"/>
    <property type="match status" value="1"/>
</dbReference>
<dbReference type="PROSITE" id="PS50879">
    <property type="entry name" value="RNASE_H_1"/>
    <property type="match status" value="1"/>
</dbReference>
<dbReference type="InterPro" id="IPR036691">
    <property type="entry name" value="Endo/exonu/phosph_ase_sf"/>
</dbReference>
<dbReference type="GO" id="GO:0003676">
    <property type="term" value="F:nucleic acid binding"/>
    <property type="evidence" value="ECO:0007669"/>
    <property type="project" value="InterPro"/>
</dbReference>
<keyword evidence="3" id="KW-0479">Metal-binding</keyword>
<feature type="region of interest" description="Disordered" evidence="4">
    <location>
        <begin position="521"/>
        <end position="552"/>
    </location>
</feature>
<dbReference type="GO" id="GO:0005524">
    <property type="term" value="F:ATP binding"/>
    <property type="evidence" value="ECO:0007669"/>
    <property type="project" value="UniProtKB-KW"/>
</dbReference>
<gene>
    <name evidence="7" type="ORF">C1SCF055_LOCUS19921</name>
</gene>
<keyword evidence="3" id="KW-0863">Zinc-finger</keyword>
<evidence type="ECO:0000256" key="3">
    <source>
        <dbReference type="PROSITE-ProRule" id="PRU00042"/>
    </source>
</evidence>
<dbReference type="Gene3D" id="3.30.160.60">
    <property type="entry name" value="Classic Zinc Finger"/>
    <property type="match status" value="1"/>
</dbReference>
<dbReference type="PROSITE" id="PS00028">
    <property type="entry name" value="ZINC_FINGER_C2H2_1"/>
    <property type="match status" value="1"/>
</dbReference>
<feature type="region of interest" description="Disordered" evidence="4">
    <location>
        <begin position="2485"/>
        <end position="2508"/>
    </location>
</feature>
<keyword evidence="10" id="KW-1185">Reference proteome</keyword>
<dbReference type="PANTHER" id="PTHR11772">
    <property type="entry name" value="ASPARAGINE SYNTHETASE"/>
    <property type="match status" value="1"/>
</dbReference>
<dbReference type="EMBL" id="CAMXCT030001795">
    <property type="protein sequence ID" value="CAL4780458.1"/>
    <property type="molecule type" value="Genomic_DNA"/>
</dbReference>
<evidence type="ECO:0000313" key="10">
    <source>
        <dbReference type="Proteomes" id="UP001152797"/>
    </source>
</evidence>
<dbReference type="InterPro" id="IPR013087">
    <property type="entry name" value="Znf_C2H2_type"/>
</dbReference>
<organism evidence="7">
    <name type="scientific">Cladocopium goreaui</name>
    <dbReference type="NCBI Taxonomy" id="2562237"/>
    <lineage>
        <taxon>Eukaryota</taxon>
        <taxon>Sar</taxon>
        <taxon>Alveolata</taxon>
        <taxon>Dinophyceae</taxon>
        <taxon>Suessiales</taxon>
        <taxon>Symbiodiniaceae</taxon>
        <taxon>Cladocopium</taxon>
    </lineage>
</organism>
<feature type="region of interest" description="Disordered" evidence="4">
    <location>
        <begin position="937"/>
        <end position="961"/>
    </location>
</feature>
<dbReference type="InterPro" id="IPR036397">
    <property type="entry name" value="RNaseH_sf"/>
</dbReference>
<feature type="compositionally biased region" description="Basic and acidic residues" evidence="4">
    <location>
        <begin position="288"/>
        <end position="298"/>
    </location>
</feature>
<name>A0A9P1CMZ0_9DINO</name>
<dbReference type="GO" id="GO:0004066">
    <property type="term" value="F:asparagine synthase (glutamine-hydrolyzing) activity"/>
    <property type="evidence" value="ECO:0007669"/>
    <property type="project" value="InterPro"/>
</dbReference>
<dbReference type="InterPro" id="IPR014729">
    <property type="entry name" value="Rossmann-like_a/b/a_fold"/>
</dbReference>
<feature type="compositionally biased region" description="Low complexity" evidence="4">
    <location>
        <begin position="706"/>
        <end position="720"/>
    </location>
</feature>
<protein>
    <submittedName>
        <fullName evidence="9">Probable asparagine synthetase [glutamine-hydrolyzing] (Glutamine-dependent asparagin e synthetase)</fullName>
    </submittedName>
</protein>
<comment type="caution">
    <text evidence="7">The sequence shown here is derived from an EMBL/GenBank/DDBJ whole genome shotgun (WGS) entry which is preliminary data.</text>
</comment>
<evidence type="ECO:0000256" key="2">
    <source>
        <dbReference type="ARBA" id="ARBA00022840"/>
    </source>
</evidence>
<keyword evidence="3" id="KW-0862">Zinc</keyword>
<feature type="domain" description="C2H2-type" evidence="5">
    <location>
        <begin position="3174"/>
        <end position="3202"/>
    </location>
</feature>
<dbReference type="InterPro" id="IPR002156">
    <property type="entry name" value="RNaseH_domain"/>
</dbReference>
<evidence type="ECO:0000313" key="7">
    <source>
        <dbReference type="EMBL" id="CAI3993146.1"/>
    </source>
</evidence>
<dbReference type="EMBL" id="CAMXCT020001795">
    <property type="protein sequence ID" value="CAL1146521.1"/>
    <property type="molecule type" value="Genomic_DNA"/>
</dbReference>